<dbReference type="Gramene" id="Tc02v2_t008050.1">
    <property type="protein sequence ID" value="Tc02v2_p008050.1"/>
    <property type="gene ID" value="Tc02v2_g008050"/>
</dbReference>
<organism evidence="1 2">
    <name type="scientific">Theobroma cacao</name>
    <name type="common">Cacao</name>
    <name type="synonym">Cocoa</name>
    <dbReference type="NCBI Taxonomy" id="3641"/>
    <lineage>
        <taxon>Eukaryota</taxon>
        <taxon>Viridiplantae</taxon>
        <taxon>Streptophyta</taxon>
        <taxon>Embryophyta</taxon>
        <taxon>Tracheophyta</taxon>
        <taxon>Spermatophyta</taxon>
        <taxon>Magnoliopsida</taxon>
        <taxon>eudicotyledons</taxon>
        <taxon>Gunneridae</taxon>
        <taxon>Pentapetalae</taxon>
        <taxon>rosids</taxon>
        <taxon>malvids</taxon>
        <taxon>Malvales</taxon>
        <taxon>Malvaceae</taxon>
        <taxon>Byttnerioideae</taxon>
        <taxon>Theobroma</taxon>
    </lineage>
</organism>
<reference evidence="2" key="2">
    <citation type="submission" date="2025-08" db="UniProtKB">
        <authorList>
            <consortium name="RefSeq"/>
        </authorList>
    </citation>
    <scope>IDENTIFICATION</scope>
</reference>
<name>A0AB32VRQ2_THECC</name>
<dbReference type="Proteomes" id="UP000694886">
    <property type="component" value="Chromosome 2"/>
</dbReference>
<sequence length="122" mass="13258">MGVPGRNTLLLANTSNCSCTSASCFFNKAIFASMSSNSFSNEDLLRKILTLDLQSLRHSSLNPKLQASSKSCNICCNSSDEALISGAWEMAKARPNTSIIKQMTSTFFTKEPFQAHHNGSSE</sequence>
<accession>A0AB32VRQ2</accession>
<dbReference type="AlphaFoldDB" id="A0AB32VRQ2"/>
<proteinExistence type="predicted"/>
<dbReference type="KEGG" id="tcc:108660557"/>
<dbReference type="PROSITE" id="PS51257">
    <property type="entry name" value="PROKAR_LIPOPROTEIN"/>
    <property type="match status" value="1"/>
</dbReference>
<protein>
    <submittedName>
        <fullName evidence="2">Uncharacterized protein LOC108660557</fullName>
    </submittedName>
</protein>
<reference evidence="1" key="1">
    <citation type="journal article" date="1997" name="Nucleic Acids Res.">
        <title>tRNAscan-SE: a program for improved detection of transfer RNA genes in genomic sequence.</title>
        <authorList>
            <person name="Lowe T.M."/>
            <person name="Eddy S.R."/>
        </authorList>
    </citation>
    <scope>NUCLEOTIDE SEQUENCE [LARGE SCALE GENOMIC DNA]</scope>
    <source>
        <strain evidence="1">r\B97-61/B2</strain>
    </source>
</reference>
<dbReference type="RefSeq" id="XP_017969967.1">
    <property type="nucleotide sequence ID" value="XM_018114478.1"/>
</dbReference>
<dbReference type="GeneID" id="108660557"/>
<gene>
    <name evidence="2" type="primary">LOC108660557</name>
</gene>
<evidence type="ECO:0000313" key="1">
    <source>
        <dbReference type="Proteomes" id="UP000694886"/>
    </source>
</evidence>
<evidence type="ECO:0000313" key="2">
    <source>
        <dbReference type="RefSeq" id="XP_017969967.1"/>
    </source>
</evidence>